<keyword evidence="5" id="KW-1185">Reference proteome</keyword>
<protein>
    <submittedName>
        <fullName evidence="4">Non-specific serine/threonine protein kinase</fullName>
    </submittedName>
</protein>
<dbReference type="GO" id="GO:0004674">
    <property type="term" value="F:protein serine/threonine kinase activity"/>
    <property type="evidence" value="ECO:0007669"/>
    <property type="project" value="UniProtKB-KW"/>
</dbReference>
<evidence type="ECO:0000259" key="2">
    <source>
        <dbReference type="PROSITE" id="PS50011"/>
    </source>
</evidence>
<evidence type="ECO:0000256" key="1">
    <source>
        <dbReference type="SAM" id="MobiDB-lite"/>
    </source>
</evidence>
<feature type="domain" description="Protein kinase" evidence="2">
    <location>
        <begin position="30"/>
        <end position="283"/>
    </location>
</feature>
<proteinExistence type="predicted"/>
<dbReference type="InParanoid" id="A0A4R6QTQ9"/>
<feature type="region of interest" description="Disordered" evidence="1">
    <location>
        <begin position="1"/>
        <end position="21"/>
    </location>
</feature>
<keyword evidence="4" id="KW-0418">Kinase</keyword>
<organism evidence="4 5">
    <name type="scientific">Roseateles toxinivorans</name>
    <dbReference type="NCBI Taxonomy" id="270368"/>
    <lineage>
        <taxon>Bacteria</taxon>
        <taxon>Pseudomonadati</taxon>
        <taxon>Pseudomonadota</taxon>
        <taxon>Betaproteobacteria</taxon>
        <taxon>Burkholderiales</taxon>
        <taxon>Sphaerotilaceae</taxon>
        <taxon>Roseateles</taxon>
    </lineage>
</organism>
<dbReference type="SUPFAM" id="SSF109604">
    <property type="entry name" value="HD-domain/PDEase-like"/>
    <property type="match status" value="1"/>
</dbReference>
<dbReference type="EMBL" id="SNXS01000001">
    <property type="protein sequence ID" value="TDP74259.1"/>
    <property type="molecule type" value="Genomic_DNA"/>
</dbReference>
<accession>A0A4R6QTQ9</accession>
<keyword evidence="4" id="KW-0723">Serine/threonine-protein kinase</keyword>
<dbReference type="SUPFAM" id="SSF56112">
    <property type="entry name" value="Protein kinase-like (PK-like)"/>
    <property type="match status" value="1"/>
</dbReference>
<evidence type="ECO:0000313" key="5">
    <source>
        <dbReference type="Proteomes" id="UP000295361"/>
    </source>
</evidence>
<gene>
    <name evidence="4" type="ORF">DES47_101315</name>
</gene>
<dbReference type="Gene3D" id="3.30.200.20">
    <property type="entry name" value="Phosphorylase Kinase, domain 1"/>
    <property type="match status" value="1"/>
</dbReference>
<dbReference type="PROSITE" id="PS51833">
    <property type="entry name" value="HDOD"/>
    <property type="match status" value="1"/>
</dbReference>
<sequence>MTLPPQSPPAPSATPQAEANRAPLRRFGRFELRALLGKCSRSMSWLVFDPRAGQELILMLPRVAPTNQGEIEQWQRQLRLASRLSHPNLAHVIDIGQQDQWPFVTYDRALGETLEERLRRQPNPLGTEMAHWICQALEGLAFAHEAGLSHRSLQLSSLLINEADQVHVAGVEVAPEPEADSGDGAGIGGVSSDRRRRQRDDAEADLVAIGVIMQRVLTGQNVLDEPDVQLVIARMFPTGKELVRLPWGMPQPVPEALRAIVNRSTDRQPRQRYHNARTLHRALDGWRSDASREGGGPAALLLERMSRYGHLPAMPGVATRVNRLARMEKQHTSEVSQLVLQDMALTLELLRNVNSASLRGMTASSGGPVLNMQRAIAMLGLDGVKRGASALREWPGPLNETHAQALMGLMERVQRAGEIAQALRPAGYDAEVIYLITLLQNLGRLLVQYHFPDDALQIRQLMQPQPATPEQPNPTVMTETGASYAVLGIDIATLGAAAAQHWGLPEEVLHMIRRAAPDAPIHTPDSDAETLRLTASLANDVVDALLLPTPKIVGALDQLAKRYGRALGLGLKELHEALTPSAAKSAEQKNAKN</sequence>
<dbReference type="Pfam" id="PF08668">
    <property type="entry name" value="HDOD"/>
    <property type="match status" value="1"/>
</dbReference>
<dbReference type="Gene3D" id="1.10.3210.10">
    <property type="entry name" value="Hypothetical protein af1432"/>
    <property type="match status" value="1"/>
</dbReference>
<evidence type="ECO:0000259" key="3">
    <source>
        <dbReference type="PROSITE" id="PS51833"/>
    </source>
</evidence>
<dbReference type="RefSeq" id="WP_166651804.1">
    <property type="nucleotide sequence ID" value="NZ_SNXS01000001.1"/>
</dbReference>
<feature type="compositionally biased region" description="Pro residues" evidence="1">
    <location>
        <begin position="1"/>
        <end position="12"/>
    </location>
</feature>
<dbReference type="GO" id="GO:0005524">
    <property type="term" value="F:ATP binding"/>
    <property type="evidence" value="ECO:0007669"/>
    <property type="project" value="InterPro"/>
</dbReference>
<dbReference type="Proteomes" id="UP000295361">
    <property type="component" value="Unassembled WGS sequence"/>
</dbReference>
<dbReference type="Pfam" id="PF00069">
    <property type="entry name" value="Pkinase"/>
    <property type="match status" value="1"/>
</dbReference>
<evidence type="ECO:0000313" key="4">
    <source>
        <dbReference type="EMBL" id="TDP74259.1"/>
    </source>
</evidence>
<dbReference type="PANTHER" id="PTHR33525:SF4">
    <property type="entry name" value="CYCLIC DI-GMP PHOSPHODIESTERASE CDGJ"/>
    <property type="match status" value="1"/>
</dbReference>
<dbReference type="AlphaFoldDB" id="A0A4R6QTQ9"/>
<dbReference type="PANTHER" id="PTHR33525">
    <property type="match status" value="1"/>
</dbReference>
<dbReference type="InterPro" id="IPR000719">
    <property type="entry name" value="Prot_kinase_dom"/>
</dbReference>
<keyword evidence="4" id="KW-0808">Transferase</keyword>
<dbReference type="InterPro" id="IPR013976">
    <property type="entry name" value="HDOD"/>
</dbReference>
<dbReference type="PROSITE" id="PS50011">
    <property type="entry name" value="PROTEIN_KINASE_DOM"/>
    <property type="match status" value="1"/>
</dbReference>
<dbReference type="SMART" id="SM00220">
    <property type="entry name" value="S_TKc"/>
    <property type="match status" value="1"/>
</dbReference>
<dbReference type="Gene3D" id="1.10.510.10">
    <property type="entry name" value="Transferase(Phosphotransferase) domain 1"/>
    <property type="match status" value="1"/>
</dbReference>
<dbReference type="InterPro" id="IPR011009">
    <property type="entry name" value="Kinase-like_dom_sf"/>
</dbReference>
<name>A0A4R6QTQ9_9BURK</name>
<comment type="caution">
    <text evidence="4">The sequence shown here is derived from an EMBL/GenBank/DDBJ whole genome shotgun (WGS) entry which is preliminary data.</text>
</comment>
<reference evidence="4 5" key="1">
    <citation type="submission" date="2019-03" db="EMBL/GenBank/DDBJ databases">
        <title>Genomic Encyclopedia of Type Strains, Phase IV (KMG-IV): sequencing the most valuable type-strain genomes for metagenomic binning, comparative biology and taxonomic classification.</title>
        <authorList>
            <person name="Goeker M."/>
        </authorList>
    </citation>
    <scope>NUCLEOTIDE SEQUENCE [LARGE SCALE GENOMIC DNA]</scope>
    <source>
        <strain evidence="4 5">DSM 16998</strain>
    </source>
</reference>
<feature type="region of interest" description="Disordered" evidence="1">
    <location>
        <begin position="175"/>
        <end position="199"/>
    </location>
</feature>
<feature type="domain" description="HDOD" evidence="3">
    <location>
        <begin position="311"/>
        <end position="518"/>
    </location>
</feature>
<dbReference type="InterPro" id="IPR052340">
    <property type="entry name" value="RNase_Y/CdgJ"/>
</dbReference>